<evidence type="ECO:0000256" key="1">
    <source>
        <dbReference type="ARBA" id="ARBA00004752"/>
    </source>
</evidence>
<dbReference type="PANTHER" id="PTHR36699:SF1">
    <property type="entry name" value="L,D-TRANSPEPTIDASE YAFK-RELATED"/>
    <property type="match status" value="1"/>
</dbReference>
<dbReference type="AlphaFoldDB" id="C8N799"/>
<feature type="compositionally biased region" description="Polar residues" evidence="8">
    <location>
        <begin position="315"/>
        <end position="336"/>
    </location>
</feature>
<dbReference type="HOGENOM" id="CLU_623611_0_0_6"/>
<evidence type="ECO:0000313" key="12">
    <source>
        <dbReference type="Proteomes" id="UP000004870"/>
    </source>
</evidence>
<feature type="compositionally biased region" description="Polar residues" evidence="8">
    <location>
        <begin position="444"/>
        <end position="453"/>
    </location>
</feature>
<organism evidence="11 12">
    <name type="scientific">Cardiobacterium hominis (strain ATCC 15826 / DSM 8339 / NCTC 10426 / 6573)</name>
    <dbReference type="NCBI Taxonomy" id="638300"/>
    <lineage>
        <taxon>Bacteria</taxon>
        <taxon>Pseudomonadati</taxon>
        <taxon>Pseudomonadota</taxon>
        <taxon>Gammaproteobacteria</taxon>
        <taxon>Cardiobacteriales</taxon>
        <taxon>Cardiobacteriaceae</taxon>
        <taxon>Cardiobacterium</taxon>
    </lineage>
</organism>
<evidence type="ECO:0000256" key="5">
    <source>
        <dbReference type="ARBA" id="ARBA00022984"/>
    </source>
</evidence>
<feature type="active site" description="Nucleophile" evidence="7">
    <location>
        <position position="155"/>
    </location>
</feature>
<comment type="caution">
    <text evidence="11">The sequence shown here is derived from an EMBL/GenBank/DDBJ whole genome shotgun (WGS) entry which is preliminary data.</text>
</comment>
<reference evidence="11 12" key="1">
    <citation type="submission" date="2009-08" db="EMBL/GenBank/DDBJ databases">
        <authorList>
            <person name="Qin X."/>
            <person name="Bachman B."/>
            <person name="Battles P."/>
            <person name="Bell A."/>
            <person name="Bess C."/>
            <person name="Bickham C."/>
            <person name="Chaboub L."/>
            <person name="Chen D."/>
            <person name="Coyle M."/>
            <person name="Deiros D.R."/>
            <person name="Dinh H."/>
            <person name="Forbes L."/>
            <person name="Fowler G."/>
            <person name="Francisco L."/>
            <person name="Fu Q."/>
            <person name="Gubbala S."/>
            <person name="Hale W."/>
            <person name="Han Y."/>
            <person name="Hemphill L."/>
            <person name="Highlander S.K."/>
            <person name="Hirani K."/>
            <person name="Hogues M."/>
            <person name="Jackson L."/>
            <person name="Jakkamsetti A."/>
            <person name="Javaid M."/>
            <person name="Jiang H."/>
            <person name="Korchina V."/>
            <person name="Kovar C."/>
            <person name="Lara F."/>
            <person name="Lee S."/>
            <person name="Mata R."/>
            <person name="Mathew T."/>
            <person name="Moen C."/>
            <person name="Morales K."/>
            <person name="Munidasa M."/>
            <person name="Nazareth L."/>
            <person name="Ngo R."/>
            <person name="Nguyen L."/>
            <person name="Okwuonu G."/>
            <person name="Ongeri F."/>
            <person name="Patil S."/>
            <person name="Petrosino J."/>
            <person name="Pham C."/>
            <person name="Pham P."/>
            <person name="Pu L.-L."/>
            <person name="Puazo M."/>
            <person name="Raj R."/>
            <person name="Reid J."/>
            <person name="Rouhana J."/>
            <person name="Saada N."/>
            <person name="Shang Y."/>
            <person name="Simmons D."/>
            <person name="Thornton R."/>
            <person name="Warren J."/>
            <person name="Weissenberger G."/>
            <person name="Zhang J."/>
            <person name="Zhang L."/>
            <person name="Zhou C."/>
            <person name="Zhu D."/>
            <person name="Muzny D."/>
            <person name="Worley K."/>
            <person name="Gibbs R."/>
        </authorList>
    </citation>
    <scope>NUCLEOTIDE SEQUENCE [LARGE SCALE GENOMIC DNA]</scope>
    <source>
        <strain evidence="12">ATCC 15826 / DSM 8339 / NCTC 10426 / 6573</strain>
    </source>
</reference>
<dbReference type="GO" id="GO:0016740">
    <property type="term" value="F:transferase activity"/>
    <property type="evidence" value="ECO:0007669"/>
    <property type="project" value="UniProtKB-KW"/>
</dbReference>
<keyword evidence="9" id="KW-0732">Signal</keyword>
<keyword evidence="6 7" id="KW-0961">Cell wall biogenesis/degradation</keyword>
<evidence type="ECO:0000256" key="3">
    <source>
        <dbReference type="ARBA" id="ARBA00022679"/>
    </source>
</evidence>
<feature type="compositionally biased region" description="Pro residues" evidence="8">
    <location>
        <begin position="408"/>
        <end position="418"/>
    </location>
</feature>
<dbReference type="SUPFAM" id="SSF141523">
    <property type="entry name" value="L,D-transpeptidase catalytic domain-like"/>
    <property type="match status" value="1"/>
</dbReference>
<accession>C8N799</accession>
<feature type="signal peptide" evidence="9">
    <location>
        <begin position="1"/>
        <end position="22"/>
    </location>
</feature>
<keyword evidence="3" id="KW-0808">Transferase</keyword>
<dbReference type="EMBL" id="ACKY01000019">
    <property type="protein sequence ID" value="EEV89475.1"/>
    <property type="molecule type" value="Genomic_DNA"/>
</dbReference>
<feature type="compositionally biased region" description="Polar residues" evidence="8">
    <location>
        <begin position="254"/>
        <end position="269"/>
    </location>
</feature>
<dbReference type="GO" id="GO:0008360">
    <property type="term" value="P:regulation of cell shape"/>
    <property type="evidence" value="ECO:0007669"/>
    <property type="project" value="UniProtKB-UniRule"/>
</dbReference>
<feature type="domain" description="L,D-TPase catalytic" evidence="10">
    <location>
        <begin position="55"/>
        <end position="183"/>
    </location>
</feature>
<keyword evidence="4 7" id="KW-0133">Cell shape</keyword>
<dbReference type="Proteomes" id="UP000004870">
    <property type="component" value="Unassembled WGS sequence"/>
</dbReference>
<evidence type="ECO:0000256" key="2">
    <source>
        <dbReference type="ARBA" id="ARBA00005992"/>
    </source>
</evidence>
<dbReference type="RefSeq" id="WP_004139473.1">
    <property type="nucleotide sequence ID" value="NZ_GG694025.1"/>
</dbReference>
<sequence>MKKQTFLLAAFALILAACSSRTPETQRDSRLIRRPPNPTLQDRLEARGFRFGAPAFIRIFKKEEVLEVWLQKDSGEYALFLDYPICIYSGELGPKTREGDKQSPEGFYAVGREAMNPNSQYHLSFNLGYPNAYDRAHGYSGSMLMVHGKCVSIGCYAMGDRQIEEIYTLVGSALQRGQPYVRVHAFPFRMTDANLAAYSEHRWYDFWRMLKPGYDYFERYHQPPEIDVIGGQYALSGRNPHPAVRPGELPPGRSTPTIPSENLNSNPFTGTAIASAAQPSAAPRPLLSPNPAAPAATLNNAFQAAASNSALSPATPLNHSSTANSTMFTSGTSPDNAWQTAAAPSATTTAYNAQPGLMTNVSSARLGLPAIPANVATNPLTLTSSDEPTTTTYPQHNLSPAANTPYPGVAPSPAPLPPANSSAEPMPVLRGVLPSPAQPLDLTSYGTPSAPVN</sequence>
<feature type="region of interest" description="Disordered" evidence="8">
    <location>
        <begin position="311"/>
        <end position="339"/>
    </location>
</feature>
<evidence type="ECO:0000256" key="9">
    <source>
        <dbReference type="SAM" id="SignalP"/>
    </source>
</evidence>
<dbReference type="GO" id="GO:0004180">
    <property type="term" value="F:carboxypeptidase activity"/>
    <property type="evidence" value="ECO:0007669"/>
    <property type="project" value="UniProtKB-ARBA"/>
</dbReference>
<dbReference type="InterPro" id="IPR005490">
    <property type="entry name" value="LD_TPept_cat_dom"/>
</dbReference>
<dbReference type="PROSITE" id="PS52029">
    <property type="entry name" value="LD_TPASE"/>
    <property type="match status" value="1"/>
</dbReference>
<dbReference type="PANTHER" id="PTHR36699">
    <property type="entry name" value="LD-TRANSPEPTIDASE"/>
    <property type="match status" value="1"/>
</dbReference>
<dbReference type="UniPathway" id="UPA00219"/>
<dbReference type="GO" id="GO:0009252">
    <property type="term" value="P:peptidoglycan biosynthetic process"/>
    <property type="evidence" value="ECO:0007669"/>
    <property type="project" value="UniProtKB-UniPathway"/>
</dbReference>
<keyword evidence="12" id="KW-1185">Reference proteome</keyword>
<evidence type="ECO:0000256" key="8">
    <source>
        <dbReference type="SAM" id="MobiDB-lite"/>
    </source>
</evidence>
<evidence type="ECO:0000256" key="7">
    <source>
        <dbReference type="PROSITE-ProRule" id="PRU01373"/>
    </source>
</evidence>
<keyword evidence="5 7" id="KW-0573">Peptidoglycan synthesis</keyword>
<evidence type="ECO:0000256" key="6">
    <source>
        <dbReference type="ARBA" id="ARBA00023316"/>
    </source>
</evidence>
<feature type="region of interest" description="Disordered" evidence="8">
    <location>
        <begin position="378"/>
        <end position="453"/>
    </location>
</feature>
<protein>
    <recommendedName>
        <fullName evidence="10">L,D-TPase catalytic domain-containing protein</fullName>
    </recommendedName>
</protein>
<proteinExistence type="inferred from homology"/>
<feature type="compositionally biased region" description="Polar residues" evidence="8">
    <location>
        <begin position="393"/>
        <end position="402"/>
    </location>
</feature>
<comment type="pathway">
    <text evidence="1 7">Cell wall biogenesis; peptidoglycan biosynthesis.</text>
</comment>
<evidence type="ECO:0000313" key="11">
    <source>
        <dbReference type="EMBL" id="EEV89475.1"/>
    </source>
</evidence>
<dbReference type="CDD" id="cd16913">
    <property type="entry name" value="YkuD_like"/>
    <property type="match status" value="1"/>
</dbReference>
<feature type="compositionally biased region" description="Low complexity" evidence="8">
    <location>
        <begin position="379"/>
        <end position="392"/>
    </location>
</feature>
<evidence type="ECO:0000256" key="4">
    <source>
        <dbReference type="ARBA" id="ARBA00022960"/>
    </source>
</evidence>
<evidence type="ECO:0000259" key="10">
    <source>
        <dbReference type="PROSITE" id="PS52029"/>
    </source>
</evidence>
<dbReference type="GeneID" id="84790861"/>
<comment type="similarity">
    <text evidence="2">Belongs to the YkuD family.</text>
</comment>
<feature type="chain" id="PRO_5002988532" description="L,D-TPase catalytic domain-containing protein" evidence="9">
    <location>
        <begin position="23"/>
        <end position="453"/>
    </location>
</feature>
<name>C8N799_CARH6</name>
<dbReference type="Pfam" id="PF03734">
    <property type="entry name" value="YkuD"/>
    <property type="match status" value="1"/>
</dbReference>
<feature type="region of interest" description="Disordered" evidence="8">
    <location>
        <begin position="237"/>
        <end position="270"/>
    </location>
</feature>
<dbReference type="PROSITE" id="PS51257">
    <property type="entry name" value="PROKAR_LIPOPROTEIN"/>
    <property type="match status" value="1"/>
</dbReference>
<feature type="active site" description="Proton donor/acceptor" evidence="7">
    <location>
        <position position="147"/>
    </location>
</feature>
<dbReference type="InterPro" id="IPR038063">
    <property type="entry name" value="Transpep_catalytic_dom"/>
</dbReference>
<gene>
    <name evidence="11" type="ORF">HMPREF0198_0376</name>
</gene>
<dbReference type="GO" id="GO:0071555">
    <property type="term" value="P:cell wall organization"/>
    <property type="evidence" value="ECO:0007669"/>
    <property type="project" value="UniProtKB-UniRule"/>
</dbReference>